<reference evidence="1 2" key="1">
    <citation type="submission" date="2017-08" db="EMBL/GenBank/DDBJ databases">
        <title>Infants hospitalized years apart are colonized by the same room-sourced microbial strains.</title>
        <authorList>
            <person name="Brooks B."/>
            <person name="Olm M.R."/>
            <person name="Firek B.A."/>
            <person name="Baker R."/>
            <person name="Thomas B.C."/>
            <person name="Morowitz M.J."/>
            <person name="Banfield J.F."/>
        </authorList>
    </citation>
    <scope>NUCLEOTIDE SEQUENCE [LARGE SCALE GENOMIC DNA]</scope>
    <source>
        <strain evidence="1">S2_006_000_R2_64</strain>
    </source>
</reference>
<dbReference type="EMBL" id="QFOT01000054">
    <property type="protein sequence ID" value="PZP55712.1"/>
    <property type="molecule type" value="Genomic_DNA"/>
</dbReference>
<organism evidence="1 2">
    <name type="scientific">Micavibrio aeruginosavorus</name>
    <dbReference type="NCBI Taxonomy" id="349221"/>
    <lineage>
        <taxon>Bacteria</taxon>
        <taxon>Pseudomonadati</taxon>
        <taxon>Bdellovibrionota</taxon>
        <taxon>Bdellovibrionia</taxon>
        <taxon>Bdellovibrionales</taxon>
        <taxon>Pseudobdellovibrionaceae</taxon>
        <taxon>Micavibrio</taxon>
    </lineage>
</organism>
<dbReference type="AlphaFoldDB" id="A0A2W5HJ61"/>
<proteinExistence type="predicted"/>
<protein>
    <submittedName>
        <fullName evidence="1">Uncharacterized protein</fullName>
    </submittedName>
</protein>
<sequence>MTGQSGKILDIKSKRHELPIDVILFHMVNFRQIKALPVNRDCTALLKAASERVLSGMFDGGKYYVETFMPRRCEFERRLAEEILSFSKGEWALAIEKACLNKNDNSQISA</sequence>
<comment type="caution">
    <text evidence="1">The sequence shown here is derived from an EMBL/GenBank/DDBJ whole genome shotgun (WGS) entry which is preliminary data.</text>
</comment>
<evidence type="ECO:0000313" key="2">
    <source>
        <dbReference type="Proteomes" id="UP000249739"/>
    </source>
</evidence>
<gene>
    <name evidence="1" type="ORF">DI586_06010</name>
</gene>
<evidence type="ECO:0000313" key="1">
    <source>
        <dbReference type="EMBL" id="PZP55712.1"/>
    </source>
</evidence>
<dbReference type="Proteomes" id="UP000249739">
    <property type="component" value="Unassembled WGS sequence"/>
</dbReference>
<name>A0A2W5HJ61_9BACT</name>
<accession>A0A2W5HJ61</accession>